<evidence type="ECO:0000313" key="2">
    <source>
        <dbReference type="Proteomes" id="UP000297318"/>
    </source>
</evidence>
<sequence>MLAPELGALGVGVDAVTSRQFCNELLARVAGEYPHARLVDWSSAAAAHPEWLYGDLIHPREGAEAAAMTDLLWTAIQPG</sequence>
<organism evidence="1 2">
    <name type="scientific">Serinibacter arcticus</name>
    <dbReference type="NCBI Taxonomy" id="1655435"/>
    <lineage>
        <taxon>Bacteria</taxon>
        <taxon>Bacillati</taxon>
        <taxon>Actinomycetota</taxon>
        <taxon>Actinomycetes</taxon>
        <taxon>Micrococcales</taxon>
        <taxon>Beutenbergiaceae</taxon>
        <taxon>Serinibacter</taxon>
    </lineage>
</organism>
<accession>A0A4Z1E0U3</accession>
<comment type="caution">
    <text evidence="1">The sequence shown here is derived from an EMBL/GenBank/DDBJ whole genome shotgun (WGS) entry which is preliminary data.</text>
</comment>
<dbReference type="EMBL" id="RHPJ01000003">
    <property type="protein sequence ID" value="TGO04272.1"/>
    <property type="molecule type" value="Genomic_DNA"/>
</dbReference>
<dbReference type="Proteomes" id="UP000297318">
    <property type="component" value="Unassembled WGS sequence"/>
</dbReference>
<evidence type="ECO:0000313" key="1">
    <source>
        <dbReference type="EMBL" id="TGO04272.1"/>
    </source>
</evidence>
<keyword evidence="2" id="KW-1185">Reference proteome</keyword>
<protein>
    <submittedName>
        <fullName evidence="1">Uncharacterized protein</fullName>
    </submittedName>
</protein>
<name>A0A4Z1E0U3_9MICO</name>
<proteinExistence type="predicted"/>
<dbReference type="AlphaFoldDB" id="A0A4Z1E0U3"/>
<gene>
    <name evidence="1" type="ORF">SERN_1865</name>
</gene>
<reference evidence="1 2" key="1">
    <citation type="submission" date="2018-11" db="EMBL/GenBank/DDBJ databases">
        <title>Complete genome sequencing of the Actinobacteria Serinibacter sp. K3-2.</title>
        <authorList>
            <person name="Rakitin A.L."/>
            <person name="Beletsky A.V."/>
            <person name="Mardanov A.V."/>
            <person name="Ravin N.V."/>
            <person name="Gromova A.S."/>
            <person name="Filippova S.N."/>
            <person name="Gal'Chenko V.F."/>
        </authorList>
    </citation>
    <scope>NUCLEOTIDE SEQUENCE [LARGE SCALE GENOMIC DNA]</scope>
    <source>
        <strain evidence="1 2">K3-2</strain>
    </source>
</reference>